<dbReference type="SUPFAM" id="SSF158446">
    <property type="entry name" value="IVS-encoded protein-like"/>
    <property type="match status" value="1"/>
</dbReference>
<name>A0A2M7RN10_9BACT</name>
<comment type="caution">
    <text evidence="1">The sequence shown here is derived from an EMBL/GenBank/DDBJ whole genome shotgun (WGS) entry which is preliminary data.</text>
</comment>
<dbReference type="PANTHER" id="PTHR38471:SF2">
    <property type="entry name" value="FOUR HELIX BUNDLE PROTEIN"/>
    <property type="match status" value="1"/>
</dbReference>
<proteinExistence type="predicted"/>
<dbReference type="AlphaFoldDB" id="A0A2M7RN10"/>
<dbReference type="InterPro" id="IPR012657">
    <property type="entry name" value="23S_rRNA-intervening_sequence"/>
</dbReference>
<protein>
    <submittedName>
        <fullName evidence="1">Four helix bundle protein</fullName>
    </submittedName>
</protein>
<dbReference type="InterPro" id="IPR036583">
    <property type="entry name" value="23S_rRNA_IVS_sf"/>
</dbReference>
<evidence type="ECO:0000313" key="2">
    <source>
        <dbReference type="Proteomes" id="UP000229371"/>
    </source>
</evidence>
<accession>A0A2M7RN10</accession>
<organism evidence="1 2">
    <name type="scientific">bacterium (Candidatus Gribaldobacteria) CG_4_10_14_0_8_um_filter_33_9</name>
    <dbReference type="NCBI Taxonomy" id="2014266"/>
    <lineage>
        <taxon>Bacteria</taxon>
        <taxon>Candidatus Gribaldobacteria</taxon>
    </lineage>
</organism>
<reference evidence="2" key="1">
    <citation type="submission" date="2017-09" db="EMBL/GenBank/DDBJ databases">
        <title>Depth-based differentiation of microbial function through sediment-hosted aquifers and enrichment of novel symbionts in the deep terrestrial subsurface.</title>
        <authorList>
            <person name="Probst A.J."/>
            <person name="Ladd B."/>
            <person name="Jarett J.K."/>
            <person name="Geller-Mcgrath D.E."/>
            <person name="Sieber C.M.K."/>
            <person name="Emerson J.B."/>
            <person name="Anantharaman K."/>
            <person name="Thomas B.C."/>
            <person name="Malmstrom R."/>
            <person name="Stieglmeier M."/>
            <person name="Klingl A."/>
            <person name="Woyke T."/>
            <person name="Ryan C.M."/>
            <person name="Banfield J.F."/>
        </authorList>
    </citation>
    <scope>NUCLEOTIDE SEQUENCE [LARGE SCALE GENOMIC DNA]</scope>
</reference>
<evidence type="ECO:0000313" key="1">
    <source>
        <dbReference type="EMBL" id="PIZ00702.1"/>
    </source>
</evidence>
<dbReference type="PANTHER" id="PTHR38471">
    <property type="entry name" value="FOUR HELIX BUNDLE PROTEIN"/>
    <property type="match status" value="1"/>
</dbReference>
<dbReference type="NCBIfam" id="TIGR02436">
    <property type="entry name" value="four helix bundle protein"/>
    <property type="match status" value="1"/>
</dbReference>
<dbReference type="Pfam" id="PF05635">
    <property type="entry name" value="23S_rRNA_IVP"/>
    <property type="match status" value="1"/>
</dbReference>
<dbReference type="EMBL" id="PFMI01000049">
    <property type="protein sequence ID" value="PIZ00702.1"/>
    <property type="molecule type" value="Genomic_DNA"/>
</dbReference>
<dbReference type="PIRSF" id="PIRSF035652">
    <property type="entry name" value="CHP02436"/>
    <property type="match status" value="1"/>
</dbReference>
<gene>
    <name evidence="1" type="ORF">COY61_01855</name>
</gene>
<dbReference type="Gene3D" id="1.20.1440.60">
    <property type="entry name" value="23S rRNA-intervening sequence"/>
    <property type="match status" value="1"/>
</dbReference>
<dbReference type="Proteomes" id="UP000229371">
    <property type="component" value="Unassembled WGS sequence"/>
</dbReference>
<feature type="non-terminal residue" evidence="1">
    <location>
        <position position="1"/>
    </location>
</feature>
<sequence length="93" mass="10540">NLIDSKEFVISKQLLRSATSIGANIEEAIAGQSKKDFLHKMAIALKEARETRYWLNLLDKSQIIKIDYGSYLQEIESIINILTKIIKTSSQSI</sequence>